<name>A0A846YCE5_9NOCA</name>
<dbReference type="InterPro" id="IPR034646">
    <property type="entry name" value="ADCK3_dom"/>
</dbReference>
<accession>A0A846YCE5</accession>
<gene>
    <name evidence="3" type="ORF">HGA15_04535</name>
</gene>
<sequence>MATGRVPRGRFVRGSALGRLAAGQAIRDAGTKVAMLGKPEQARRALAERSTLQAAQQLVTVLGGMKGAAMKLGQMLSVLDIDLVPETHREMFRHKLAELRDSAPQFPFSAMRTVIEDDLGRLSGVFADIDETPIAAASIGQVYRAQLRDGHTVAVKVKYPGVDEAVHADMRNLRMFSKLWKSMLPSAADAGVLDEIARNIGGELDYPREVRNQRRVAQRYRGHPFITVPDCVERYCGPNVLVTDFVDGQPFAALRALPDDDRSHIGELIYRFYINSLFTDYEFCGDPHPGNMMLGADGRLAFVDFGLYHRMDPVHADFERECLRAAGQLRGQDLYDAWVGRGIIDPQAGVTVDECLNYVWAAAGWHLLDEEVTITPELATGAVVLAMDPRATEFRGMHQQSLPPEHVFSRRADLFTFAVLGQLVTTNNWHLIAREWLDGEAPTTEIGRAVAQWQAGRATR</sequence>
<evidence type="ECO:0000256" key="1">
    <source>
        <dbReference type="ARBA" id="ARBA00009670"/>
    </source>
</evidence>
<dbReference type="InterPro" id="IPR050154">
    <property type="entry name" value="UbiB_kinase"/>
</dbReference>
<dbReference type="PANTHER" id="PTHR10566">
    <property type="entry name" value="CHAPERONE-ACTIVITY OF BC1 COMPLEX CABC1 -RELATED"/>
    <property type="match status" value="1"/>
</dbReference>
<proteinExistence type="inferred from homology"/>
<protein>
    <submittedName>
        <fullName evidence="3">AarF/ABC1/UbiB kinase family protein</fullName>
    </submittedName>
</protein>
<dbReference type="EMBL" id="JAAXOT010000002">
    <property type="protein sequence ID" value="NKY55442.1"/>
    <property type="molecule type" value="Genomic_DNA"/>
</dbReference>
<feature type="domain" description="ABC1 atypical kinase-like" evidence="2">
    <location>
        <begin position="99"/>
        <end position="318"/>
    </location>
</feature>
<dbReference type="PANTHER" id="PTHR10566:SF113">
    <property type="entry name" value="PROTEIN ACTIVITY OF BC1 COMPLEX KINASE 7, CHLOROPLASTIC"/>
    <property type="match status" value="1"/>
</dbReference>
<dbReference type="InterPro" id="IPR011009">
    <property type="entry name" value="Kinase-like_dom_sf"/>
</dbReference>
<comment type="similarity">
    <text evidence="1">Belongs to the protein kinase superfamily. ADCK protein kinase family.</text>
</comment>
<dbReference type="InterPro" id="IPR004147">
    <property type="entry name" value="ABC1_dom"/>
</dbReference>
<dbReference type="GO" id="GO:0016301">
    <property type="term" value="F:kinase activity"/>
    <property type="evidence" value="ECO:0007669"/>
    <property type="project" value="UniProtKB-KW"/>
</dbReference>
<dbReference type="RefSeq" id="WP_062973735.1">
    <property type="nucleotide sequence ID" value="NZ_JAAXOT010000002.1"/>
</dbReference>
<evidence type="ECO:0000259" key="2">
    <source>
        <dbReference type="Pfam" id="PF03109"/>
    </source>
</evidence>
<keyword evidence="3" id="KW-0418">Kinase</keyword>
<organism evidence="3 4">
    <name type="scientific">Nocardia flavorosea</name>
    <dbReference type="NCBI Taxonomy" id="53429"/>
    <lineage>
        <taxon>Bacteria</taxon>
        <taxon>Bacillati</taxon>
        <taxon>Actinomycetota</taxon>
        <taxon>Actinomycetes</taxon>
        <taxon>Mycobacteriales</taxon>
        <taxon>Nocardiaceae</taxon>
        <taxon>Nocardia</taxon>
    </lineage>
</organism>
<dbReference type="CDD" id="cd13970">
    <property type="entry name" value="ABC1_ADCK3"/>
    <property type="match status" value="1"/>
</dbReference>
<keyword evidence="3" id="KW-0808">Transferase</keyword>
<dbReference type="SUPFAM" id="SSF56112">
    <property type="entry name" value="Protein kinase-like (PK-like)"/>
    <property type="match status" value="1"/>
</dbReference>
<evidence type="ECO:0000313" key="4">
    <source>
        <dbReference type="Proteomes" id="UP000570678"/>
    </source>
</evidence>
<comment type="caution">
    <text evidence="3">The sequence shown here is derived from an EMBL/GenBank/DDBJ whole genome shotgun (WGS) entry which is preliminary data.</text>
</comment>
<dbReference type="Pfam" id="PF03109">
    <property type="entry name" value="ABC1"/>
    <property type="match status" value="1"/>
</dbReference>
<reference evidence="3 4" key="1">
    <citation type="submission" date="2020-04" db="EMBL/GenBank/DDBJ databases">
        <title>MicrobeNet Type strains.</title>
        <authorList>
            <person name="Nicholson A.C."/>
        </authorList>
    </citation>
    <scope>NUCLEOTIDE SEQUENCE [LARGE SCALE GENOMIC DNA]</scope>
    <source>
        <strain evidence="3 4">JCM 3332</strain>
    </source>
</reference>
<keyword evidence="4" id="KW-1185">Reference proteome</keyword>
<dbReference type="AlphaFoldDB" id="A0A846YCE5"/>
<evidence type="ECO:0000313" key="3">
    <source>
        <dbReference type="EMBL" id="NKY55442.1"/>
    </source>
</evidence>
<dbReference type="Proteomes" id="UP000570678">
    <property type="component" value="Unassembled WGS sequence"/>
</dbReference>